<organism evidence="3 4">
    <name type="scientific">Drouetiella hepatica Uher 2000/2452</name>
    <dbReference type="NCBI Taxonomy" id="904376"/>
    <lineage>
        <taxon>Bacteria</taxon>
        <taxon>Bacillati</taxon>
        <taxon>Cyanobacteriota</taxon>
        <taxon>Cyanophyceae</taxon>
        <taxon>Oculatellales</taxon>
        <taxon>Oculatellaceae</taxon>
        <taxon>Drouetiella</taxon>
    </lineage>
</organism>
<name>A0A951QGG1_9CYAN</name>
<dbReference type="EMBL" id="JAHHHD010000036">
    <property type="protein sequence ID" value="MBW4661395.1"/>
    <property type="molecule type" value="Genomic_DNA"/>
</dbReference>
<proteinExistence type="predicted"/>
<evidence type="ECO:0000256" key="1">
    <source>
        <dbReference type="SAM" id="MobiDB-lite"/>
    </source>
</evidence>
<feature type="domain" description="Excalibur calcium-binding" evidence="2">
    <location>
        <begin position="20"/>
        <end position="32"/>
    </location>
</feature>
<dbReference type="InterPro" id="IPR008613">
    <property type="entry name" value="Excalibur_Ca-bd_domain"/>
</dbReference>
<comment type="caution">
    <text evidence="3">The sequence shown here is derived from an EMBL/GenBank/DDBJ whole genome shotgun (WGS) entry which is preliminary data.</text>
</comment>
<dbReference type="Proteomes" id="UP000757435">
    <property type="component" value="Unassembled WGS sequence"/>
</dbReference>
<reference evidence="3" key="1">
    <citation type="submission" date="2021-05" db="EMBL/GenBank/DDBJ databases">
        <authorList>
            <person name="Pietrasiak N."/>
            <person name="Ward R."/>
            <person name="Stajich J.E."/>
            <person name="Kurbessoian T."/>
        </authorList>
    </citation>
    <scope>NUCLEOTIDE SEQUENCE</scope>
    <source>
        <strain evidence="3">UHER 2000/2452</strain>
    </source>
</reference>
<dbReference type="AlphaFoldDB" id="A0A951QGG1"/>
<gene>
    <name evidence="3" type="ORF">KME15_22195</name>
</gene>
<evidence type="ECO:0000259" key="2">
    <source>
        <dbReference type="Pfam" id="PF05901"/>
    </source>
</evidence>
<dbReference type="Pfam" id="PF05901">
    <property type="entry name" value="Excalibur"/>
    <property type="match status" value="1"/>
</dbReference>
<reference evidence="3" key="2">
    <citation type="journal article" date="2022" name="Microbiol. Resour. Announc.">
        <title>Metagenome Sequencing to Explore Phylogenomics of Terrestrial Cyanobacteria.</title>
        <authorList>
            <person name="Ward R.D."/>
            <person name="Stajich J.E."/>
            <person name="Johansen J.R."/>
            <person name="Huntemann M."/>
            <person name="Clum A."/>
            <person name="Foster B."/>
            <person name="Foster B."/>
            <person name="Roux S."/>
            <person name="Palaniappan K."/>
            <person name="Varghese N."/>
            <person name="Mukherjee S."/>
            <person name="Reddy T.B.K."/>
            <person name="Daum C."/>
            <person name="Copeland A."/>
            <person name="Chen I.A."/>
            <person name="Ivanova N.N."/>
            <person name="Kyrpides N.C."/>
            <person name="Shapiro N."/>
            <person name="Eloe-Fadrosh E.A."/>
            <person name="Pietrasiak N."/>
        </authorList>
    </citation>
    <scope>NUCLEOTIDE SEQUENCE</scope>
    <source>
        <strain evidence="3">UHER 2000/2452</strain>
    </source>
</reference>
<feature type="compositionally biased region" description="Basic and acidic residues" evidence="1">
    <location>
        <begin position="15"/>
        <end position="33"/>
    </location>
</feature>
<protein>
    <submittedName>
        <fullName evidence="3">Excalibur calcium-binding domain-containing protein</fullName>
    </submittedName>
</protein>
<evidence type="ECO:0000313" key="4">
    <source>
        <dbReference type="Proteomes" id="UP000757435"/>
    </source>
</evidence>
<sequence>MLNIPDVPYTNFQVRRPDPHRFDRDKDGISCEA</sequence>
<feature type="region of interest" description="Disordered" evidence="1">
    <location>
        <begin position="1"/>
        <end position="33"/>
    </location>
</feature>
<evidence type="ECO:0000313" key="3">
    <source>
        <dbReference type="EMBL" id="MBW4661395.1"/>
    </source>
</evidence>
<accession>A0A951QGG1</accession>